<dbReference type="AlphaFoldDB" id="A0AAV0I095"/>
<accession>A0AAV0I095</accession>
<organism evidence="1 2">
    <name type="scientific">Linum tenue</name>
    <dbReference type="NCBI Taxonomy" id="586396"/>
    <lineage>
        <taxon>Eukaryota</taxon>
        <taxon>Viridiplantae</taxon>
        <taxon>Streptophyta</taxon>
        <taxon>Embryophyta</taxon>
        <taxon>Tracheophyta</taxon>
        <taxon>Spermatophyta</taxon>
        <taxon>Magnoliopsida</taxon>
        <taxon>eudicotyledons</taxon>
        <taxon>Gunneridae</taxon>
        <taxon>Pentapetalae</taxon>
        <taxon>rosids</taxon>
        <taxon>fabids</taxon>
        <taxon>Malpighiales</taxon>
        <taxon>Linaceae</taxon>
        <taxon>Linum</taxon>
    </lineage>
</organism>
<name>A0AAV0I095_9ROSI</name>
<evidence type="ECO:0000313" key="1">
    <source>
        <dbReference type="EMBL" id="CAI0390463.1"/>
    </source>
</evidence>
<dbReference type="Proteomes" id="UP001154282">
    <property type="component" value="Unassembled WGS sequence"/>
</dbReference>
<sequence>MREKDERGRERAVVRDSGWGSDRILLQNQDRLGFSFRCRGCSVELVEDWSFSDAGFRFAVRSIGMTHFIFLDEALIDWLQGVLQVALMQGWKFSGKDVRRSGSLVIHVGGVLKKGERYLRVSESCRTGQIFFVLVPMDDFTMGWSSLLKSIQSLSKGILERRRLSTASISSQRIGISRKVNMTRERSHPSFADLFKAVEWPTGGNCSAQTRKGSKVVVVSNKGVKDQEDFLRSSLILRLVGRVWVRIDGIPLHLRELLEQLGKFCGEVREVQDQGVSLNEIRIRIIPNEVIPEEIPLCFGTLVFPLRVTVEPMGPQPSIDSGERFLHGWKGKGRGVYVRRNRVDGMEMASDGPRTETLRPMGQMVACEGVDAMFRQDNGRKALVDGDGFIRSPRDVPLASSAISRSGDIVGGENLCGQDNMMVVEKGEGSKDVDTLVGLELVEEVVGQRVERVGQAHGFARKEEGWKNQVSPQTSQGKKLFMRCYLEEKRLLLDPLKKELFAN</sequence>
<comment type="caution">
    <text evidence="1">The sequence shown here is derived from an EMBL/GenBank/DDBJ whole genome shotgun (WGS) entry which is preliminary data.</text>
</comment>
<evidence type="ECO:0008006" key="3">
    <source>
        <dbReference type="Google" id="ProtNLM"/>
    </source>
</evidence>
<dbReference type="EMBL" id="CAMGYJ010000003">
    <property type="protein sequence ID" value="CAI0390463.1"/>
    <property type="molecule type" value="Genomic_DNA"/>
</dbReference>
<gene>
    <name evidence="1" type="ORF">LITE_LOCUS6744</name>
</gene>
<protein>
    <recommendedName>
        <fullName evidence="3">DUF4283 domain-containing protein</fullName>
    </recommendedName>
</protein>
<reference evidence="1" key="1">
    <citation type="submission" date="2022-08" db="EMBL/GenBank/DDBJ databases">
        <authorList>
            <person name="Gutierrez-Valencia J."/>
        </authorList>
    </citation>
    <scope>NUCLEOTIDE SEQUENCE</scope>
</reference>
<evidence type="ECO:0000313" key="2">
    <source>
        <dbReference type="Proteomes" id="UP001154282"/>
    </source>
</evidence>
<proteinExistence type="predicted"/>
<keyword evidence="2" id="KW-1185">Reference proteome</keyword>